<feature type="compositionally biased region" description="Low complexity" evidence="3">
    <location>
        <begin position="270"/>
        <end position="281"/>
    </location>
</feature>
<evidence type="ECO:0000256" key="3">
    <source>
        <dbReference type="SAM" id="MobiDB-lite"/>
    </source>
</evidence>
<feature type="region of interest" description="Disordered" evidence="3">
    <location>
        <begin position="268"/>
        <end position="319"/>
    </location>
</feature>
<name>A0A843VT42_COLES</name>
<dbReference type="OrthoDB" id="1923765at2759"/>
<feature type="compositionally biased region" description="Polar residues" evidence="3">
    <location>
        <begin position="44"/>
        <end position="57"/>
    </location>
</feature>
<dbReference type="GO" id="GO:0005516">
    <property type="term" value="F:calmodulin binding"/>
    <property type="evidence" value="ECO:0007669"/>
    <property type="project" value="UniProtKB-KW"/>
</dbReference>
<dbReference type="AlphaFoldDB" id="A0A843VT42"/>
<dbReference type="InterPro" id="IPR000048">
    <property type="entry name" value="IQ_motif_EF-hand-BS"/>
</dbReference>
<comment type="similarity">
    <text evidence="2">Belongs to the IQD family.</text>
</comment>
<dbReference type="EMBL" id="NMUH01001884">
    <property type="protein sequence ID" value="MQL96174.1"/>
    <property type="molecule type" value="Genomic_DNA"/>
</dbReference>
<comment type="caution">
    <text evidence="4">The sequence shown here is derived from an EMBL/GenBank/DDBJ whole genome shotgun (WGS) entry which is preliminary data.</text>
</comment>
<protein>
    <recommendedName>
        <fullName evidence="6">Protein IQ-DOMAIN 1</fullName>
    </recommendedName>
</protein>
<evidence type="ECO:0000256" key="1">
    <source>
        <dbReference type="ARBA" id="ARBA00022860"/>
    </source>
</evidence>
<gene>
    <name evidence="4" type="ORF">Taro_028848</name>
</gene>
<accession>A0A843VT42</accession>
<dbReference type="PANTHER" id="PTHR32295:SF93">
    <property type="entry name" value="PROTEIN IQ-DOMAIN 9"/>
    <property type="match status" value="1"/>
</dbReference>
<dbReference type="SMART" id="SM00015">
    <property type="entry name" value="IQ"/>
    <property type="match status" value="1"/>
</dbReference>
<evidence type="ECO:0008006" key="6">
    <source>
        <dbReference type="Google" id="ProtNLM"/>
    </source>
</evidence>
<keyword evidence="5" id="KW-1185">Reference proteome</keyword>
<keyword evidence="1" id="KW-0112">Calmodulin-binding</keyword>
<organism evidence="4 5">
    <name type="scientific">Colocasia esculenta</name>
    <name type="common">Wild taro</name>
    <name type="synonym">Arum esculentum</name>
    <dbReference type="NCBI Taxonomy" id="4460"/>
    <lineage>
        <taxon>Eukaryota</taxon>
        <taxon>Viridiplantae</taxon>
        <taxon>Streptophyta</taxon>
        <taxon>Embryophyta</taxon>
        <taxon>Tracheophyta</taxon>
        <taxon>Spermatophyta</taxon>
        <taxon>Magnoliopsida</taxon>
        <taxon>Liliopsida</taxon>
        <taxon>Araceae</taxon>
        <taxon>Aroideae</taxon>
        <taxon>Colocasieae</taxon>
        <taxon>Colocasia</taxon>
    </lineage>
</organism>
<feature type="region of interest" description="Disordered" evidence="3">
    <location>
        <begin position="29"/>
        <end position="57"/>
    </location>
</feature>
<sequence>MRRDRGAGTIAEAERSDLCMPIERNKEAGGSAWCPGGGGGKDSASGQSNESKLTSQTSENLECNGSCSLKTVGVPCAPDENAAATHIQTAFRCYKARKILHSLRGAEKLKVFTQRHSVQKQASTTLSYLRSWNKVQTQIAARRHSMVVESRIKQKKHDSQLKLEAKLHDLEVEWCGGFETREEILAKIQQREEAAVKRERAMAYAFSHQWRANSGMNQNNFVYEFGKGNWGWSWTERWIASRPWEPRLPAQSTSPRKVQIKATNKLSRIANASSAETASTSVKPTASDGKRPSKRVPIPTSEKTVATEASSKPVKETAP</sequence>
<reference evidence="4" key="1">
    <citation type="submission" date="2017-07" db="EMBL/GenBank/DDBJ databases">
        <title>Taro Niue Genome Assembly and Annotation.</title>
        <authorList>
            <person name="Atibalentja N."/>
            <person name="Keating K."/>
            <person name="Fields C.J."/>
        </authorList>
    </citation>
    <scope>NUCLEOTIDE SEQUENCE</scope>
    <source>
        <strain evidence="4">Niue_2</strain>
        <tissue evidence="4">Leaf</tissue>
    </source>
</reference>
<dbReference type="Proteomes" id="UP000652761">
    <property type="component" value="Unassembled WGS sequence"/>
</dbReference>
<dbReference type="PROSITE" id="PS50096">
    <property type="entry name" value="IQ"/>
    <property type="match status" value="1"/>
</dbReference>
<evidence type="ECO:0000313" key="5">
    <source>
        <dbReference type="Proteomes" id="UP000652761"/>
    </source>
</evidence>
<evidence type="ECO:0000256" key="2">
    <source>
        <dbReference type="ARBA" id="ARBA00024341"/>
    </source>
</evidence>
<dbReference type="PANTHER" id="PTHR32295">
    <property type="entry name" value="IQ-DOMAIN 5-RELATED"/>
    <property type="match status" value="1"/>
</dbReference>
<proteinExistence type="inferred from homology"/>
<feature type="compositionally biased region" description="Polar residues" evidence="3">
    <location>
        <begin position="301"/>
        <end position="310"/>
    </location>
</feature>
<evidence type="ECO:0000313" key="4">
    <source>
        <dbReference type="EMBL" id="MQL96174.1"/>
    </source>
</evidence>